<accession>A0A5P9NHW6</accession>
<dbReference type="InterPro" id="IPR011991">
    <property type="entry name" value="ArsR-like_HTH"/>
</dbReference>
<evidence type="ECO:0000313" key="2">
    <source>
        <dbReference type="EMBL" id="QFU75391.1"/>
    </source>
</evidence>
<dbReference type="Pfam" id="PF12802">
    <property type="entry name" value="MarR_2"/>
    <property type="match status" value="1"/>
</dbReference>
<dbReference type="InterPro" id="IPR036390">
    <property type="entry name" value="WH_DNA-bd_sf"/>
</dbReference>
<dbReference type="EMBL" id="CP036422">
    <property type="protein sequence ID" value="QFU75391.1"/>
    <property type="molecule type" value="Genomic_DNA"/>
</dbReference>
<dbReference type="InterPro" id="IPR036388">
    <property type="entry name" value="WH-like_DNA-bd_sf"/>
</dbReference>
<dbReference type="OrthoDB" id="7427954at2"/>
<sequence length="168" mass="18457">MTTDIDPELIKDIKPEVIEASRADLMGGLLRAFTWMDQHLQKNLAARGWEALSRTESQIMVYIAQGTRSPVEIARALGLSPQAINQASKPLIKRGLITLEPDPVDGRRKLMCPAESGISIGIDAAEIITGMEQELEKRLGKKQLEVLRSCLADKWGDLPDTPPTKSNG</sequence>
<dbReference type="Proteomes" id="UP000326287">
    <property type="component" value="Chromosome"/>
</dbReference>
<name>A0A5P9NHW6_9GAMM</name>
<dbReference type="SUPFAM" id="SSF46785">
    <property type="entry name" value="Winged helix' DNA-binding domain"/>
    <property type="match status" value="1"/>
</dbReference>
<evidence type="ECO:0000259" key="1">
    <source>
        <dbReference type="SMART" id="SM00347"/>
    </source>
</evidence>
<dbReference type="GO" id="GO:0003700">
    <property type="term" value="F:DNA-binding transcription factor activity"/>
    <property type="evidence" value="ECO:0007669"/>
    <property type="project" value="InterPro"/>
</dbReference>
<dbReference type="SMART" id="SM00347">
    <property type="entry name" value="HTH_MARR"/>
    <property type="match status" value="1"/>
</dbReference>
<dbReference type="KEGG" id="halc:EY643_06850"/>
<evidence type="ECO:0000313" key="3">
    <source>
        <dbReference type="Proteomes" id="UP000326287"/>
    </source>
</evidence>
<gene>
    <name evidence="2" type="ORF">EY643_06850</name>
</gene>
<dbReference type="InterPro" id="IPR000835">
    <property type="entry name" value="HTH_MarR-typ"/>
</dbReference>
<keyword evidence="3" id="KW-1185">Reference proteome</keyword>
<feature type="domain" description="HTH marR-type" evidence="1">
    <location>
        <begin position="45"/>
        <end position="144"/>
    </location>
</feature>
<reference evidence="2 3" key="1">
    <citation type="submission" date="2019-02" db="EMBL/GenBank/DDBJ databases">
        <authorList>
            <person name="Li S.-H."/>
        </authorList>
    </citation>
    <scope>NUCLEOTIDE SEQUENCE [LARGE SCALE GENOMIC DNA]</scope>
    <source>
        <strain evidence="2 3">IMCC14385</strain>
    </source>
</reference>
<dbReference type="RefSeq" id="WP_152661497.1">
    <property type="nucleotide sequence ID" value="NZ_CP036422.1"/>
</dbReference>
<proteinExistence type="predicted"/>
<dbReference type="AlphaFoldDB" id="A0A5P9NHW6"/>
<dbReference type="Gene3D" id="1.10.10.10">
    <property type="entry name" value="Winged helix-like DNA-binding domain superfamily/Winged helix DNA-binding domain"/>
    <property type="match status" value="1"/>
</dbReference>
<organism evidence="2 3">
    <name type="scientific">Halioglobus maricola</name>
    <dbReference type="NCBI Taxonomy" id="2601894"/>
    <lineage>
        <taxon>Bacteria</taxon>
        <taxon>Pseudomonadati</taxon>
        <taxon>Pseudomonadota</taxon>
        <taxon>Gammaproteobacteria</taxon>
        <taxon>Cellvibrionales</taxon>
        <taxon>Halieaceae</taxon>
        <taxon>Halioglobus</taxon>
    </lineage>
</organism>
<dbReference type="CDD" id="cd00090">
    <property type="entry name" value="HTH_ARSR"/>
    <property type="match status" value="1"/>
</dbReference>
<protein>
    <submittedName>
        <fullName evidence="2">MarR family transcriptional regulator</fullName>
    </submittedName>
</protein>